<dbReference type="SMART" id="SM00008">
    <property type="entry name" value="HormR"/>
    <property type="match status" value="1"/>
</dbReference>
<keyword evidence="2" id="KW-1133">Transmembrane helix</keyword>
<dbReference type="InterPro" id="IPR036445">
    <property type="entry name" value="GPCR_2_extracell_dom_sf"/>
</dbReference>
<dbReference type="Pfam" id="PF02793">
    <property type="entry name" value="HRM"/>
    <property type="match status" value="1"/>
</dbReference>
<dbReference type="InterPro" id="IPR001879">
    <property type="entry name" value="GPCR_2_extracellular_dom"/>
</dbReference>
<dbReference type="GeneID" id="106013513"/>
<sequence>MRRTGKVQYGTFRSKLTSAVKHKSSNLSSEITELVNAEERPAINDDDSVNGNYFRLEPETNLCRDRQYFLQPRDFRVSSCSMCLVYLFPSTHGFQLAMTNKTAFLLRIHHAQYSTQSQSDGHGYTTTTRSATTKTDGGFGSEKDSSESKKRVASVLIGSDNDIHHEVTSRSSNPESVYISEIFPDVEDNTSTEEVCEALSKPQCHRWIRCCNAARDCCHDQMSRRHTEGTFSGHQNRTTHCPQTWDGYSCVNATLAGQVASVGCPDFIADNHLNVGARATRTCLDSGQWWKHPQHRLEWTDYSSCISYNVDSLEAEQIVSIVCNVISLVLLSPAILVFLCIRGRW</sequence>
<reference evidence="5" key="1">
    <citation type="submission" date="2025-08" db="UniProtKB">
        <authorList>
            <consortium name="RefSeq"/>
        </authorList>
    </citation>
    <scope>IDENTIFICATION</scope>
</reference>
<feature type="region of interest" description="Disordered" evidence="1">
    <location>
        <begin position="116"/>
        <end position="147"/>
    </location>
</feature>
<dbReference type="PROSITE" id="PS50227">
    <property type="entry name" value="G_PROTEIN_RECEP_F2_3"/>
    <property type="match status" value="1"/>
</dbReference>
<dbReference type="Proteomes" id="UP000694888">
    <property type="component" value="Unplaced"/>
</dbReference>
<evidence type="ECO:0000256" key="1">
    <source>
        <dbReference type="SAM" id="MobiDB-lite"/>
    </source>
</evidence>
<evidence type="ECO:0000313" key="4">
    <source>
        <dbReference type="Proteomes" id="UP000694888"/>
    </source>
</evidence>
<name>A0ABM1W2N5_APLCA</name>
<dbReference type="Gene3D" id="4.10.1240.10">
    <property type="entry name" value="GPCR, family 2, extracellular hormone receptor domain"/>
    <property type="match status" value="1"/>
</dbReference>
<dbReference type="InterPro" id="IPR050332">
    <property type="entry name" value="GPCR_2"/>
</dbReference>
<feature type="transmembrane region" description="Helical" evidence="2">
    <location>
        <begin position="318"/>
        <end position="341"/>
    </location>
</feature>
<feature type="domain" description="G-protein coupled receptors family 2 profile 1" evidence="3">
    <location>
        <begin position="217"/>
        <end position="309"/>
    </location>
</feature>
<dbReference type="PANTHER" id="PTHR45620">
    <property type="entry name" value="PDF RECEPTOR-LIKE PROTEIN-RELATED"/>
    <property type="match status" value="1"/>
</dbReference>
<keyword evidence="4" id="KW-1185">Reference proteome</keyword>
<evidence type="ECO:0000313" key="5">
    <source>
        <dbReference type="RefSeq" id="XP_035828928.1"/>
    </source>
</evidence>
<dbReference type="SUPFAM" id="SSF111418">
    <property type="entry name" value="Hormone receptor domain"/>
    <property type="match status" value="1"/>
</dbReference>
<evidence type="ECO:0000256" key="2">
    <source>
        <dbReference type="SAM" id="Phobius"/>
    </source>
</evidence>
<proteinExistence type="predicted"/>
<gene>
    <name evidence="5" type="primary">LOC106013513</name>
</gene>
<organism evidence="4 5">
    <name type="scientific">Aplysia californica</name>
    <name type="common">California sea hare</name>
    <dbReference type="NCBI Taxonomy" id="6500"/>
    <lineage>
        <taxon>Eukaryota</taxon>
        <taxon>Metazoa</taxon>
        <taxon>Spiralia</taxon>
        <taxon>Lophotrochozoa</taxon>
        <taxon>Mollusca</taxon>
        <taxon>Gastropoda</taxon>
        <taxon>Heterobranchia</taxon>
        <taxon>Euthyneura</taxon>
        <taxon>Tectipleura</taxon>
        <taxon>Aplysiida</taxon>
        <taxon>Aplysioidea</taxon>
        <taxon>Aplysiidae</taxon>
        <taxon>Aplysia</taxon>
    </lineage>
</organism>
<protein>
    <submittedName>
        <fullName evidence="5">Uncharacterized protein LOC106013513</fullName>
    </submittedName>
</protein>
<dbReference type="RefSeq" id="XP_035828928.1">
    <property type="nucleotide sequence ID" value="XM_035973035.1"/>
</dbReference>
<keyword evidence="2" id="KW-0472">Membrane</keyword>
<keyword evidence="2" id="KW-0812">Transmembrane</keyword>
<feature type="compositionally biased region" description="Low complexity" evidence="1">
    <location>
        <begin position="121"/>
        <end position="136"/>
    </location>
</feature>
<evidence type="ECO:0000259" key="3">
    <source>
        <dbReference type="PROSITE" id="PS50227"/>
    </source>
</evidence>
<accession>A0ABM1W2N5</accession>